<dbReference type="Gene3D" id="3.40.50.720">
    <property type="entry name" value="NAD(P)-binding Rossmann-like Domain"/>
    <property type="match status" value="1"/>
</dbReference>
<dbReference type="RefSeq" id="WP_130922325.1">
    <property type="nucleotide sequence ID" value="NZ_JAANOM010000002.1"/>
</dbReference>
<evidence type="ECO:0000256" key="2">
    <source>
        <dbReference type="ARBA" id="ARBA00023002"/>
    </source>
</evidence>
<dbReference type="GO" id="GO:0016020">
    <property type="term" value="C:membrane"/>
    <property type="evidence" value="ECO:0007669"/>
    <property type="project" value="TreeGrafter"/>
</dbReference>
<organism evidence="5 6">
    <name type="scientific">Aquirufa antheringensis</name>
    <dbReference type="NCBI Taxonomy" id="2516559"/>
    <lineage>
        <taxon>Bacteria</taxon>
        <taxon>Pseudomonadati</taxon>
        <taxon>Bacteroidota</taxon>
        <taxon>Cytophagia</taxon>
        <taxon>Cytophagales</taxon>
        <taxon>Flectobacillaceae</taxon>
        <taxon>Aquirufa</taxon>
    </lineage>
</organism>
<name>A0A4Q9BFU6_9BACT</name>
<protein>
    <submittedName>
        <fullName evidence="5">SDR family NAD(P)-dependent oxidoreductase</fullName>
    </submittedName>
</protein>
<keyword evidence="6" id="KW-1185">Reference proteome</keyword>
<comment type="caution">
    <text evidence="5">The sequence shown here is derived from an EMBL/GenBank/DDBJ whole genome shotgun (WGS) entry which is preliminary data.</text>
</comment>
<feature type="domain" description="Ketoreductase" evidence="4">
    <location>
        <begin position="6"/>
        <end position="191"/>
    </location>
</feature>
<dbReference type="Pfam" id="PF00106">
    <property type="entry name" value="adh_short"/>
    <property type="match status" value="1"/>
</dbReference>
<keyword evidence="2" id="KW-0560">Oxidoreductase</keyword>
<evidence type="ECO:0000259" key="4">
    <source>
        <dbReference type="SMART" id="SM00822"/>
    </source>
</evidence>
<evidence type="ECO:0000313" key="5">
    <source>
        <dbReference type="EMBL" id="TBH75129.1"/>
    </source>
</evidence>
<sequence length="266" mass="28401">MKIPGKVFVITGAGSGMGREMALQIIARGGKVAGLDIHLAALEETAQLSGARAENFLSIEADISDLTQVNAVPEKVLQHFGQVDGLINNAGIIQPFVKVNELTLDLVKRVMDVNFFGLVYLTKAFLPYFLERPEAHVVNISSMGGFLPVPGQSIYGASKAAVKLFTEGLYAELKDTKVKVSTVFPGAIATNITANSGVDMRAMEGKSSGMTSLPAKEAAAIILAGMEADRFHILVGSDSTFLYYLSRLAPEYATNFIAKKMKALLG</sequence>
<gene>
    <name evidence="5" type="ORF">EWU20_00735</name>
</gene>
<dbReference type="PANTHER" id="PTHR44196">
    <property type="entry name" value="DEHYDROGENASE/REDUCTASE SDR FAMILY MEMBER 7B"/>
    <property type="match status" value="1"/>
</dbReference>
<evidence type="ECO:0000256" key="3">
    <source>
        <dbReference type="RuleBase" id="RU000363"/>
    </source>
</evidence>
<proteinExistence type="inferred from homology"/>
<dbReference type="PRINTS" id="PR00080">
    <property type="entry name" value="SDRFAMILY"/>
</dbReference>
<dbReference type="Proteomes" id="UP000293583">
    <property type="component" value="Unassembled WGS sequence"/>
</dbReference>
<dbReference type="InterPro" id="IPR036291">
    <property type="entry name" value="NAD(P)-bd_dom_sf"/>
</dbReference>
<evidence type="ECO:0000256" key="1">
    <source>
        <dbReference type="ARBA" id="ARBA00006484"/>
    </source>
</evidence>
<dbReference type="GO" id="GO:0016491">
    <property type="term" value="F:oxidoreductase activity"/>
    <property type="evidence" value="ECO:0007669"/>
    <property type="project" value="UniProtKB-KW"/>
</dbReference>
<dbReference type="InterPro" id="IPR002347">
    <property type="entry name" value="SDR_fam"/>
</dbReference>
<dbReference type="PRINTS" id="PR00081">
    <property type="entry name" value="GDHRDH"/>
</dbReference>
<dbReference type="SUPFAM" id="SSF51735">
    <property type="entry name" value="NAD(P)-binding Rossmann-fold domains"/>
    <property type="match status" value="1"/>
</dbReference>
<dbReference type="PANTHER" id="PTHR44196:SF1">
    <property type="entry name" value="DEHYDROGENASE_REDUCTASE SDR FAMILY MEMBER 7B"/>
    <property type="match status" value="1"/>
</dbReference>
<dbReference type="SMART" id="SM00822">
    <property type="entry name" value="PKS_KR"/>
    <property type="match status" value="1"/>
</dbReference>
<evidence type="ECO:0000313" key="6">
    <source>
        <dbReference type="Proteomes" id="UP000293583"/>
    </source>
</evidence>
<dbReference type="EMBL" id="SEWY01000001">
    <property type="protein sequence ID" value="TBH75129.1"/>
    <property type="molecule type" value="Genomic_DNA"/>
</dbReference>
<reference evidence="5 6" key="1">
    <citation type="submission" date="2019-02" db="EMBL/GenBank/DDBJ databases">
        <title>Genome of a new Bacteroidetes strain.</title>
        <authorList>
            <person name="Pitt A."/>
        </authorList>
    </citation>
    <scope>NUCLEOTIDE SEQUENCE [LARGE SCALE GENOMIC DNA]</scope>
    <source>
        <strain evidence="5 6">103A-SOEBACH</strain>
    </source>
</reference>
<dbReference type="AlphaFoldDB" id="A0A4Q9BFU6"/>
<comment type="similarity">
    <text evidence="1 3">Belongs to the short-chain dehydrogenases/reductases (SDR) family.</text>
</comment>
<accession>A0A4Q9BFU6</accession>
<dbReference type="InterPro" id="IPR057326">
    <property type="entry name" value="KR_dom"/>
</dbReference>
<dbReference type="OrthoDB" id="9808814at2"/>